<keyword evidence="1" id="KW-1133">Transmembrane helix</keyword>
<protein>
    <submittedName>
        <fullName evidence="2">Uncharacterized protein</fullName>
    </submittedName>
</protein>
<organism evidence="2 3">
    <name type="scientific">Actinopolymorpha pittospori</name>
    <dbReference type="NCBI Taxonomy" id="648752"/>
    <lineage>
        <taxon>Bacteria</taxon>
        <taxon>Bacillati</taxon>
        <taxon>Actinomycetota</taxon>
        <taxon>Actinomycetes</taxon>
        <taxon>Propionibacteriales</taxon>
        <taxon>Actinopolymorphaceae</taxon>
        <taxon>Actinopolymorpha</taxon>
    </lineage>
</organism>
<reference evidence="2" key="1">
    <citation type="submission" date="2020-10" db="EMBL/GenBank/DDBJ databases">
        <title>Sequencing the genomes of 1000 actinobacteria strains.</title>
        <authorList>
            <person name="Klenk H.-P."/>
        </authorList>
    </citation>
    <scope>NUCLEOTIDE SEQUENCE</scope>
    <source>
        <strain evidence="2">DSM 45354</strain>
    </source>
</reference>
<dbReference type="EMBL" id="JADBEM010000001">
    <property type="protein sequence ID" value="MBE1607106.1"/>
    <property type="molecule type" value="Genomic_DNA"/>
</dbReference>
<keyword evidence="1" id="KW-0472">Membrane</keyword>
<evidence type="ECO:0000313" key="3">
    <source>
        <dbReference type="Proteomes" id="UP000638648"/>
    </source>
</evidence>
<feature type="transmembrane region" description="Helical" evidence="1">
    <location>
        <begin position="239"/>
        <end position="259"/>
    </location>
</feature>
<feature type="transmembrane region" description="Helical" evidence="1">
    <location>
        <begin position="113"/>
        <end position="135"/>
    </location>
</feature>
<feature type="transmembrane region" description="Helical" evidence="1">
    <location>
        <begin position="49"/>
        <end position="68"/>
    </location>
</feature>
<feature type="transmembrane region" description="Helical" evidence="1">
    <location>
        <begin position="80"/>
        <end position="101"/>
    </location>
</feature>
<proteinExistence type="predicted"/>
<feature type="transmembrane region" description="Helical" evidence="1">
    <location>
        <begin position="197"/>
        <end position="218"/>
    </location>
</feature>
<gene>
    <name evidence="2" type="ORF">HEB94_003954</name>
</gene>
<evidence type="ECO:0000313" key="2">
    <source>
        <dbReference type="EMBL" id="MBE1607106.1"/>
    </source>
</evidence>
<name>A0A927MVD9_9ACTN</name>
<dbReference type="RefSeq" id="WP_192751103.1">
    <property type="nucleotide sequence ID" value="NZ_BAABJL010000150.1"/>
</dbReference>
<accession>A0A927MVD9</accession>
<comment type="caution">
    <text evidence="2">The sequence shown here is derived from an EMBL/GenBank/DDBJ whole genome shotgun (WGS) entry which is preliminary data.</text>
</comment>
<feature type="transmembrane region" description="Helical" evidence="1">
    <location>
        <begin position="9"/>
        <end position="29"/>
    </location>
</feature>
<feature type="transmembrane region" description="Helical" evidence="1">
    <location>
        <begin position="167"/>
        <end position="191"/>
    </location>
</feature>
<dbReference type="AlphaFoldDB" id="A0A927MVD9"/>
<sequence>MTRRDGQSTWLPLLAAGWAAAYGVVRTWWALGHAPRFGDYPAESFVPGAWTPVVLAVAGVVAGALIGAGTRRQWGAGVRWALAALGWFAGAGLVLYSFMFALNVAGLLFGEGFAGVGLTARGSGVVGGILVAAAAAAELRRARNGCAHCGRVHGRTPERRSDPSPGWAYVAAYLTVGGCFARVGAQVLLGFEDWDATFVVFVVGMVLAGTLLPLALVHRWGRIWPRWVVPFAGRAVPRWVVLVPAWFMGAGLTGYFGIARVGSMVGDGLGGAYPVWWELAAIGGYVVWGIGLLVASMSYFVLTKPACPVGRGSRVPVPPSLVGG</sequence>
<dbReference type="Proteomes" id="UP000638648">
    <property type="component" value="Unassembled WGS sequence"/>
</dbReference>
<evidence type="ECO:0000256" key="1">
    <source>
        <dbReference type="SAM" id="Phobius"/>
    </source>
</evidence>
<keyword evidence="1" id="KW-0812">Transmembrane</keyword>
<feature type="transmembrane region" description="Helical" evidence="1">
    <location>
        <begin position="279"/>
        <end position="302"/>
    </location>
</feature>
<keyword evidence="3" id="KW-1185">Reference proteome</keyword>